<organism evidence="3">
    <name type="scientific">Calcidiscus leptoporus</name>
    <dbReference type="NCBI Taxonomy" id="127549"/>
    <lineage>
        <taxon>Eukaryota</taxon>
        <taxon>Haptista</taxon>
        <taxon>Haptophyta</taxon>
        <taxon>Prymnesiophyceae</taxon>
        <taxon>Coccolithales</taxon>
        <taxon>Calcidiscaceae</taxon>
        <taxon>Calcidiscus</taxon>
    </lineage>
</organism>
<dbReference type="InterPro" id="IPR002130">
    <property type="entry name" value="Cyclophilin-type_PPIase_dom"/>
</dbReference>
<evidence type="ECO:0000259" key="2">
    <source>
        <dbReference type="PROSITE" id="PS50072"/>
    </source>
</evidence>
<dbReference type="EC" id="5.2.1.8" evidence="1"/>
<dbReference type="GO" id="GO:0006457">
    <property type="term" value="P:protein folding"/>
    <property type="evidence" value="ECO:0007669"/>
    <property type="project" value="TreeGrafter"/>
</dbReference>
<reference evidence="3" key="1">
    <citation type="submission" date="2021-01" db="EMBL/GenBank/DDBJ databases">
        <authorList>
            <person name="Corre E."/>
            <person name="Pelletier E."/>
            <person name="Niang G."/>
            <person name="Scheremetjew M."/>
            <person name="Finn R."/>
            <person name="Kale V."/>
            <person name="Holt S."/>
            <person name="Cochrane G."/>
            <person name="Meng A."/>
            <person name="Brown T."/>
            <person name="Cohen L."/>
        </authorList>
    </citation>
    <scope>NUCLEOTIDE SEQUENCE</scope>
    <source>
        <strain evidence="3">RCC1130</strain>
    </source>
</reference>
<dbReference type="Gene3D" id="2.40.100.10">
    <property type="entry name" value="Cyclophilin-like"/>
    <property type="match status" value="1"/>
</dbReference>
<name>A0A7S0P0E8_9EUKA</name>
<proteinExistence type="inferred from homology"/>
<dbReference type="PANTHER" id="PTHR11071:SF561">
    <property type="entry name" value="PEPTIDYL-PROLYL CIS-TRANS ISOMERASE D-RELATED"/>
    <property type="match status" value="1"/>
</dbReference>
<comment type="similarity">
    <text evidence="1">Belongs to the cyclophilin-type PPIase family.</text>
</comment>
<protein>
    <recommendedName>
        <fullName evidence="1">Peptidyl-prolyl cis-trans isomerase</fullName>
        <shortName evidence="1">PPIase</shortName>
        <ecNumber evidence="1">5.2.1.8</ecNumber>
    </recommendedName>
</protein>
<gene>
    <name evidence="3" type="ORF">CLEP1334_LOCUS20076</name>
</gene>
<comment type="function">
    <text evidence="1">PPIases accelerate the folding of proteins. It catalyzes the cis-trans isomerization of proline imidic peptide bonds in oligopeptides.</text>
</comment>
<keyword evidence="1" id="KW-0697">Rotamase</keyword>
<dbReference type="EMBL" id="HBER01039665">
    <property type="protein sequence ID" value="CAD8544788.1"/>
    <property type="molecule type" value="Transcribed_RNA"/>
</dbReference>
<dbReference type="InterPro" id="IPR029000">
    <property type="entry name" value="Cyclophilin-like_dom_sf"/>
</dbReference>
<comment type="catalytic activity">
    <reaction evidence="1">
        <text>[protein]-peptidylproline (omega=180) = [protein]-peptidylproline (omega=0)</text>
        <dbReference type="Rhea" id="RHEA:16237"/>
        <dbReference type="Rhea" id="RHEA-COMP:10747"/>
        <dbReference type="Rhea" id="RHEA-COMP:10748"/>
        <dbReference type="ChEBI" id="CHEBI:83833"/>
        <dbReference type="ChEBI" id="CHEBI:83834"/>
        <dbReference type="EC" id="5.2.1.8"/>
    </reaction>
</comment>
<dbReference type="GO" id="GO:0005737">
    <property type="term" value="C:cytoplasm"/>
    <property type="evidence" value="ECO:0007669"/>
    <property type="project" value="TreeGrafter"/>
</dbReference>
<dbReference type="PRINTS" id="PR00153">
    <property type="entry name" value="CSAPPISMRASE"/>
</dbReference>
<sequence length="226" mass="23489">MYPSIMLSSFTRSSMIRAAALCSTLSVRPSAFSTDTTAPHLPAVASIDPLLAPPRATTRVFLEVGIGGKAAGQMVVELYGELTPRLAENFRQLCTGETGIGYPGSSFYRVVSGLTIQGGDIDGGGAGRAAFGEPFTPDNYAISHTAEGLISMATSGPGGSSRLADSRFVISLGDAKYLDGRYAAFGRVVEGMDVVRAIENVPVSGTRNAPTTKVLITGAGELLARH</sequence>
<accession>A0A7S0P0E8</accession>
<dbReference type="Pfam" id="PF00160">
    <property type="entry name" value="Pro_isomerase"/>
    <property type="match status" value="1"/>
</dbReference>
<feature type="domain" description="PPIase cyclophilin-type" evidence="2">
    <location>
        <begin position="61"/>
        <end position="221"/>
    </location>
</feature>
<dbReference type="GO" id="GO:0003755">
    <property type="term" value="F:peptidyl-prolyl cis-trans isomerase activity"/>
    <property type="evidence" value="ECO:0007669"/>
    <property type="project" value="UniProtKB-UniRule"/>
</dbReference>
<evidence type="ECO:0000256" key="1">
    <source>
        <dbReference type="RuleBase" id="RU363019"/>
    </source>
</evidence>
<dbReference type="GO" id="GO:0016018">
    <property type="term" value="F:cyclosporin A binding"/>
    <property type="evidence" value="ECO:0007669"/>
    <property type="project" value="TreeGrafter"/>
</dbReference>
<evidence type="ECO:0000313" key="3">
    <source>
        <dbReference type="EMBL" id="CAD8544788.1"/>
    </source>
</evidence>
<keyword evidence="1" id="KW-0413">Isomerase</keyword>
<dbReference type="AlphaFoldDB" id="A0A7S0P0E8"/>
<dbReference type="SUPFAM" id="SSF50891">
    <property type="entry name" value="Cyclophilin-like"/>
    <property type="match status" value="1"/>
</dbReference>
<dbReference type="PROSITE" id="PS50072">
    <property type="entry name" value="CSA_PPIASE_2"/>
    <property type="match status" value="1"/>
</dbReference>
<dbReference type="PANTHER" id="PTHR11071">
    <property type="entry name" value="PEPTIDYL-PROLYL CIS-TRANS ISOMERASE"/>
    <property type="match status" value="1"/>
</dbReference>